<organism evidence="1">
    <name type="scientific">Vigna angularis var. angularis</name>
    <dbReference type="NCBI Taxonomy" id="157739"/>
    <lineage>
        <taxon>Eukaryota</taxon>
        <taxon>Viridiplantae</taxon>
        <taxon>Streptophyta</taxon>
        <taxon>Embryophyta</taxon>
        <taxon>Tracheophyta</taxon>
        <taxon>Spermatophyta</taxon>
        <taxon>Magnoliopsida</taxon>
        <taxon>eudicotyledons</taxon>
        <taxon>Gunneridae</taxon>
        <taxon>Pentapetalae</taxon>
        <taxon>rosids</taxon>
        <taxon>fabids</taxon>
        <taxon>Fabales</taxon>
        <taxon>Fabaceae</taxon>
        <taxon>Papilionoideae</taxon>
        <taxon>50 kb inversion clade</taxon>
        <taxon>NPAAA clade</taxon>
        <taxon>indigoferoid/millettioid clade</taxon>
        <taxon>Phaseoleae</taxon>
        <taxon>Vigna</taxon>
    </lineage>
</organism>
<protein>
    <submittedName>
        <fullName evidence="1">Uncharacterized protein</fullName>
    </submittedName>
</protein>
<proteinExistence type="predicted"/>
<sequence length="87" mass="10208">MEKRGHFQTGSSRLNGLGAIEESIWKCINQKGPPFVKVHVKKRRKVELMAWQFSQEREFTGGDYARRVGEKFAIKRRQHAEKNESDF</sequence>
<accession>A0A0S3TDA2</accession>
<dbReference type="AlphaFoldDB" id="A0A0S3TDA2"/>
<dbReference type="EMBL" id="AP015075">
    <property type="protein sequence ID" value="BAU03090.1"/>
    <property type="molecule type" value="Genomic_DNA"/>
</dbReference>
<evidence type="ECO:0000313" key="1">
    <source>
        <dbReference type="EMBL" id="BAU03090.1"/>
    </source>
</evidence>
<reference evidence="1" key="1">
    <citation type="journal article" date="2015" name="Sci. Rep.">
        <title>The power of single molecule real-time sequencing technology in the de novo assembly of a eukaryotic genome.</title>
        <authorList>
            <person name="Sakai H."/>
            <person name="Naito K."/>
            <person name="Ogiso-Tanaka E."/>
            <person name="Takahashi Y."/>
            <person name="Iseki K."/>
            <person name="Muto C."/>
            <person name="Satou K."/>
            <person name="Teruya K."/>
            <person name="Shiroma A."/>
            <person name="Shimoji M."/>
            <person name="Hirano T."/>
            <person name="Itoh T."/>
            <person name="Kaga A."/>
            <person name="Tomooka N."/>
        </authorList>
    </citation>
    <scope>NUCLEOTIDE SEQUENCE</scope>
</reference>
<name>A0A0S3TDA2_PHAAN</name>
<gene>
    <name evidence="1" type="primary">Vigan.UMG010200</name>
    <name evidence="1" type="ORF">VIGAN_UM010200</name>
</gene>